<name>A0A1C3PBJ4_9ACTN</name>
<proteinExistence type="predicted"/>
<evidence type="ECO:0000313" key="2">
    <source>
        <dbReference type="Proteomes" id="UP000199013"/>
    </source>
</evidence>
<protein>
    <submittedName>
        <fullName evidence="1">Uncharacterized protein</fullName>
    </submittedName>
</protein>
<dbReference type="Proteomes" id="UP000199013">
    <property type="component" value="Unassembled WGS sequence"/>
</dbReference>
<accession>A0A1C3PBJ4</accession>
<keyword evidence="2" id="KW-1185">Reference proteome</keyword>
<gene>
    <name evidence="1" type="ORF">FDG2_5211</name>
</gene>
<reference evidence="2" key="1">
    <citation type="submission" date="2016-02" db="EMBL/GenBank/DDBJ databases">
        <authorList>
            <person name="Wibberg D."/>
        </authorList>
    </citation>
    <scope>NUCLEOTIDE SEQUENCE [LARGE SCALE GENOMIC DNA]</scope>
</reference>
<dbReference type="EMBL" id="FLUV01002185">
    <property type="protein sequence ID" value="SBW27191.1"/>
    <property type="molecule type" value="Genomic_DNA"/>
</dbReference>
<dbReference type="AlphaFoldDB" id="A0A1C3PBJ4"/>
<evidence type="ECO:0000313" key="1">
    <source>
        <dbReference type="EMBL" id="SBW27191.1"/>
    </source>
</evidence>
<organism evidence="1 2">
    <name type="scientific">Candidatus Protofrankia californiensis</name>
    <dbReference type="NCBI Taxonomy" id="1839754"/>
    <lineage>
        <taxon>Bacteria</taxon>
        <taxon>Bacillati</taxon>
        <taxon>Actinomycetota</taxon>
        <taxon>Actinomycetes</taxon>
        <taxon>Frankiales</taxon>
        <taxon>Frankiaceae</taxon>
        <taxon>Protofrankia</taxon>
    </lineage>
</organism>
<sequence>MLKTVLTRAQRREHRTRITRLTELCGPPPIALRKVIAADEAAAAS</sequence>